<dbReference type="AlphaFoldDB" id="N1JIE4"/>
<organism evidence="2 3">
    <name type="scientific">Blumeria graminis f. sp. hordei (strain DH14)</name>
    <name type="common">Barley powdery mildew</name>
    <name type="synonym">Oidium monilioides f. sp. hordei</name>
    <dbReference type="NCBI Taxonomy" id="546991"/>
    <lineage>
        <taxon>Eukaryota</taxon>
        <taxon>Fungi</taxon>
        <taxon>Dikarya</taxon>
        <taxon>Ascomycota</taxon>
        <taxon>Pezizomycotina</taxon>
        <taxon>Leotiomycetes</taxon>
        <taxon>Erysiphales</taxon>
        <taxon>Erysiphaceae</taxon>
        <taxon>Blumeria</taxon>
        <taxon>Blumeria hordei</taxon>
    </lineage>
</organism>
<keyword evidence="3" id="KW-1185">Reference proteome</keyword>
<evidence type="ECO:0000313" key="3">
    <source>
        <dbReference type="Proteomes" id="UP000015441"/>
    </source>
</evidence>
<sequence length="660" mass="74578">MSETSPPPETNQTKPIPTVTTTKSSNIRRFPVQPVETTIRRSNKAKEKLTTEKSIEHESKDFTQTSLPKRQLPEPVETSSRSSRTKKTTDTSSSISLEIKSKEAKPHRRFVPELIETSRRTKKAGDTKPATLPTDKATARKQTDLSPGVPNIYTSCTRQRNASANYANRWKASDRGNLNTHLLPFMPRRQGSTRPHCNTRIPSRQSSFTSSLEPISSSESNSGSPTSPSKTFSVSDSIGSTEDYNQRLQLARTRESCDERFSGYLLSLAAKAAEKQLREQVLLAAFPNEAKHEIVEHFYDREVDGASDNDSIGDVTIIHIDQVFNEKIKGNCNRKYLPLARRKSSESDWAIREMQLHQEKFSRSRGRIPSKNTEIDAPNSLYNDMLRMDGNNFNAVEREIVAKRELEKMRIAASPPMLGADLKFRRCPSPKPTKFESDQKANVQLNRSENGGGLWGGYCISEEPGEFLSPSLQGPELIQTPMIGESFGDPFSKLFAKELHQSKDEISSPWCGLKPTIEFNDHLHDEVPKNPDSNINLDEFDDYFVTQVYNYLSLGYPSLAWQFDDELSRISKIPTEKLRLDDQKHAKGHIRLKASITLPDGMLFETGRACDGKEESQKCVRWHALKIYIKEWGRQHPCLNQATMGLSAWGVRARRGSWAI</sequence>
<feature type="compositionally biased region" description="Polar residues" evidence="1">
    <location>
        <begin position="10"/>
        <end position="27"/>
    </location>
</feature>
<proteinExistence type="predicted"/>
<feature type="compositionally biased region" description="Low complexity" evidence="1">
    <location>
        <begin position="206"/>
        <end position="231"/>
    </location>
</feature>
<gene>
    <name evidence="2" type="ORF">BGHDH14_bgh01014</name>
</gene>
<dbReference type="Proteomes" id="UP000015441">
    <property type="component" value="Unassembled WGS sequence"/>
</dbReference>
<accession>N1JIE4</accession>
<feature type="region of interest" description="Disordered" evidence="1">
    <location>
        <begin position="118"/>
        <end position="154"/>
    </location>
</feature>
<feature type="compositionally biased region" description="Polar residues" evidence="1">
    <location>
        <begin position="190"/>
        <end position="205"/>
    </location>
</feature>
<evidence type="ECO:0000256" key="1">
    <source>
        <dbReference type="SAM" id="MobiDB-lite"/>
    </source>
</evidence>
<dbReference type="HOGENOM" id="CLU_011743_1_0_1"/>
<evidence type="ECO:0000313" key="2">
    <source>
        <dbReference type="EMBL" id="CCU82664.1"/>
    </source>
</evidence>
<dbReference type="EMBL" id="CAUH01006764">
    <property type="protein sequence ID" value="CCU82664.1"/>
    <property type="molecule type" value="Genomic_DNA"/>
</dbReference>
<dbReference type="OrthoDB" id="4716584at2759"/>
<name>N1JIE4_BLUG1</name>
<feature type="region of interest" description="Disordered" evidence="1">
    <location>
        <begin position="1"/>
        <end position="105"/>
    </location>
</feature>
<protein>
    <submittedName>
        <fullName evidence="2">Uncharacterized protein</fullName>
    </submittedName>
</protein>
<dbReference type="eggNOG" id="ENOG502SHAB">
    <property type="taxonomic scope" value="Eukaryota"/>
</dbReference>
<feature type="compositionally biased region" description="Basic and acidic residues" evidence="1">
    <location>
        <begin position="44"/>
        <end position="61"/>
    </location>
</feature>
<comment type="caution">
    <text evidence="2">The sequence shown here is derived from an EMBL/GenBank/DDBJ whole genome shotgun (WGS) entry which is preliminary data.</text>
</comment>
<reference evidence="2 3" key="1">
    <citation type="journal article" date="2010" name="Science">
        <title>Genome expansion and gene loss in powdery mildew fungi reveal tradeoffs in extreme parasitism.</title>
        <authorList>
            <person name="Spanu P.D."/>
            <person name="Abbott J.C."/>
            <person name="Amselem J."/>
            <person name="Burgis T.A."/>
            <person name="Soanes D.M."/>
            <person name="Stueber K."/>
            <person name="Ver Loren van Themaat E."/>
            <person name="Brown J.K.M."/>
            <person name="Butcher S.A."/>
            <person name="Gurr S.J."/>
            <person name="Lebrun M.-H."/>
            <person name="Ridout C.J."/>
            <person name="Schulze-Lefert P."/>
            <person name="Talbot N.J."/>
            <person name="Ahmadinejad N."/>
            <person name="Ametz C."/>
            <person name="Barton G.R."/>
            <person name="Benjdia M."/>
            <person name="Bidzinski P."/>
            <person name="Bindschedler L.V."/>
            <person name="Both M."/>
            <person name="Brewer M.T."/>
            <person name="Cadle-Davidson L."/>
            <person name="Cadle-Davidson M.M."/>
            <person name="Collemare J."/>
            <person name="Cramer R."/>
            <person name="Frenkel O."/>
            <person name="Godfrey D."/>
            <person name="Harriman J."/>
            <person name="Hoede C."/>
            <person name="King B.C."/>
            <person name="Klages S."/>
            <person name="Kleemann J."/>
            <person name="Knoll D."/>
            <person name="Koti P.S."/>
            <person name="Kreplak J."/>
            <person name="Lopez-Ruiz F.J."/>
            <person name="Lu X."/>
            <person name="Maekawa T."/>
            <person name="Mahanil S."/>
            <person name="Micali C."/>
            <person name="Milgroom M.G."/>
            <person name="Montana G."/>
            <person name="Noir S."/>
            <person name="O'Connell R.J."/>
            <person name="Oberhaensli S."/>
            <person name="Parlange F."/>
            <person name="Pedersen C."/>
            <person name="Quesneville H."/>
            <person name="Reinhardt R."/>
            <person name="Rott M."/>
            <person name="Sacristan S."/>
            <person name="Schmidt S.M."/>
            <person name="Schoen M."/>
            <person name="Skamnioti P."/>
            <person name="Sommer H."/>
            <person name="Stephens A."/>
            <person name="Takahara H."/>
            <person name="Thordal-Christensen H."/>
            <person name="Vigouroux M."/>
            <person name="Wessling R."/>
            <person name="Wicker T."/>
            <person name="Panstruga R."/>
        </authorList>
    </citation>
    <scope>NUCLEOTIDE SEQUENCE [LARGE SCALE GENOMIC DNA]</scope>
    <source>
        <strain evidence="2">DH14</strain>
    </source>
</reference>
<dbReference type="InParanoid" id="N1JIE4"/>
<feature type="region of interest" description="Disordered" evidence="1">
    <location>
        <begin position="181"/>
        <end position="238"/>
    </location>
</feature>